<dbReference type="OrthoDB" id="439792at2759"/>
<dbReference type="InterPro" id="IPR027417">
    <property type="entry name" value="P-loop_NTPase"/>
</dbReference>
<dbReference type="PANTHER" id="PTHR23359">
    <property type="entry name" value="NUCLEOTIDE KINASE"/>
    <property type="match status" value="1"/>
</dbReference>
<dbReference type="GO" id="GO:0005524">
    <property type="term" value="F:ATP binding"/>
    <property type="evidence" value="ECO:0007669"/>
    <property type="project" value="InterPro"/>
</dbReference>
<gene>
    <name evidence="6" type="ORF">BJ508DRAFT_419657</name>
</gene>
<keyword evidence="7" id="KW-1185">Reference proteome</keyword>
<protein>
    <submittedName>
        <fullName evidence="6">Adenylate kinase</fullName>
    </submittedName>
</protein>
<evidence type="ECO:0000313" key="6">
    <source>
        <dbReference type="EMBL" id="RPA72079.1"/>
    </source>
</evidence>
<dbReference type="Pfam" id="PF05191">
    <property type="entry name" value="ADK_lid"/>
    <property type="match status" value="1"/>
</dbReference>
<dbReference type="GO" id="GO:0004017">
    <property type="term" value="F:AMP kinase activity"/>
    <property type="evidence" value="ECO:0007669"/>
    <property type="project" value="InterPro"/>
</dbReference>
<dbReference type="InterPro" id="IPR033690">
    <property type="entry name" value="Adenylat_kinase_CS"/>
</dbReference>
<dbReference type="EMBL" id="ML119881">
    <property type="protein sequence ID" value="RPA72079.1"/>
    <property type="molecule type" value="Genomic_DNA"/>
</dbReference>
<evidence type="ECO:0000256" key="3">
    <source>
        <dbReference type="ARBA" id="ARBA00022777"/>
    </source>
</evidence>
<dbReference type="Gene3D" id="3.40.50.300">
    <property type="entry name" value="P-loop containing nucleotide triphosphate hydrolases"/>
    <property type="match status" value="1"/>
</dbReference>
<evidence type="ECO:0000313" key="7">
    <source>
        <dbReference type="Proteomes" id="UP000275078"/>
    </source>
</evidence>
<sequence length="253" mass="27772">MSTTRTLTRAARLILIGPPGCGKGTQTQRILNTFPQISALSAGDLLRENVRLRTPLGIRAESVLREGRLLPDDTVTSLIISELATRGWIAGPGGEALAAGVVLGDRKASVSDDPASSFLLDGFPRTRGQAEGLSASGVSINLAVQIDMPDRFILERFKDRMVHPASGRSYNLSWKNPPPKDADGNYLDEVTGEKLVKRDDDKEETVMRRLDTYKRNVEPLLEYYGRDGVLVTITGSESDKITPEIFRVMDRFA</sequence>
<keyword evidence="2" id="KW-0547">Nucleotide-binding</keyword>
<evidence type="ECO:0000256" key="2">
    <source>
        <dbReference type="ARBA" id="ARBA00022741"/>
    </source>
</evidence>
<feature type="domain" description="Adenylate kinase active site lid" evidence="5">
    <location>
        <begin position="160"/>
        <end position="200"/>
    </location>
</feature>
<dbReference type="Proteomes" id="UP000275078">
    <property type="component" value="Unassembled WGS sequence"/>
</dbReference>
<dbReference type="InterPro" id="IPR000850">
    <property type="entry name" value="Adenylat/UMP-CMP_kin"/>
</dbReference>
<accession>A0A3N4HCK3</accession>
<keyword evidence="3 4" id="KW-0418">Kinase</keyword>
<proteinExistence type="inferred from homology"/>
<keyword evidence="1 4" id="KW-0808">Transferase</keyword>
<dbReference type="InterPro" id="IPR007862">
    <property type="entry name" value="Adenylate_kinase_lid-dom"/>
</dbReference>
<dbReference type="HAMAP" id="MF_00235">
    <property type="entry name" value="Adenylate_kinase_Adk"/>
    <property type="match status" value="1"/>
</dbReference>
<reference evidence="6 7" key="1">
    <citation type="journal article" date="2018" name="Nat. Ecol. Evol.">
        <title>Pezizomycetes genomes reveal the molecular basis of ectomycorrhizal truffle lifestyle.</title>
        <authorList>
            <person name="Murat C."/>
            <person name="Payen T."/>
            <person name="Noel B."/>
            <person name="Kuo A."/>
            <person name="Morin E."/>
            <person name="Chen J."/>
            <person name="Kohler A."/>
            <person name="Krizsan K."/>
            <person name="Balestrini R."/>
            <person name="Da Silva C."/>
            <person name="Montanini B."/>
            <person name="Hainaut M."/>
            <person name="Levati E."/>
            <person name="Barry K.W."/>
            <person name="Belfiori B."/>
            <person name="Cichocki N."/>
            <person name="Clum A."/>
            <person name="Dockter R.B."/>
            <person name="Fauchery L."/>
            <person name="Guy J."/>
            <person name="Iotti M."/>
            <person name="Le Tacon F."/>
            <person name="Lindquist E.A."/>
            <person name="Lipzen A."/>
            <person name="Malagnac F."/>
            <person name="Mello A."/>
            <person name="Molinier V."/>
            <person name="Miyauchi S."/>
            <person name="Poulain J."/>
            <person name="Riccioni C."/>
            <person name="Rubini A."/>
            <person name="Sitrit Y."/>
            <person name="Splivallo R."/>
            <person name="Traeger S."/>
            <person name="Wang M."/>
            <person name="Zifcakova L."/>
            <person name="Wipf D."/>
            <person name="Zambonelli A."/>
            <person name="Paolocci F."/>
            <person name="Nowrousian M."/>
            <person name="Ottonello S."/>
            <person name="Baldrian P."/>
            <person name="Spatafora J.W."/>
            <person name="Henrissat B."/>
            <person name="Nagy L.G."/>
            <person name="Aury J.M."/>
            <person name="Wincker P."/>
            <person name="Grigoriev I.V."/>
            <person name="Bonfante P."/>
            <person name="Martin F.M."/>
        </authorList>
    </citation>
    <scope>NUCLEOTIDE SEQUENCE [LARGE SCALE GENOMIC DNA]</scope>
    <source>
        <strain evidence="6 7">RN42</strain>
    </source>
</reference>
<evidence type="ECO:0000256" key="4">
    <source>
        <dbReference type="RuleBase" id="RU003330"/>
    </source>
</evidence>
<evidence type="ECO:0000256" key="1">
    <source>
        <dbReference type="ARBA" id="ARBA00022679"/>
    </source>
</evidence>
<dbReference type="SUPFAM" id="SSF52540">
    <property type="entry name" value="P-loop containing nucleoside triphosphate hydrolases"/>
    <property type="match status" value="1"/>
</dbReference>
<dbReference type="PRINTS" id="PR00094">
    <property type="entry name" value="ADENYLTKNASE"/>
</dbReference>
<comment type="similarity">
    <text evidence="4">Belongs to the adenylate kinase family.</text>
</comment>
<name>A0A3N4HCK3_ASCIM</name>
<dbReference type="PROSITE" id="PS00113">
    <property type="entry name" value="ADENYLATE_KINASE"/>
    <property type="match status" value="1"/>
</dbReference>
<dbReference type="STRING" id="1160509.A0A3N4HCK3"/>
<dbReference type="Pfam" id="PF00406">
    <property type="entry name" value="ADK"/>
    <property type="match status" value="2"/>
</dbReference>
<dbReference type="AlphaFoldDB" id="A0A3N4HCK3"/>
<organism evidence="6 7">
    <name type="scientific">Ascobolus immersus RN42</name>
    <dbReference type="NCBI Taxonomy" id="1160509"/>
    <lineage>
        <taxon>Eukaryota</taxon>
        <taxon>Fungi</taxon>
        <taxon>Dikarya</taxon>
        <taxon>Ascomycota</taxon>
        <taxon>Pezizomycotina</taxon>
        <taxon>Pezizomycetes</taxon>
        <taxon>Pezizales</taxon>
        <taxon>Ascobolaceae</taxon>
        <taxon>Ascobolus</taxon>
    </lineage>
</organism>
<evidence type="ECO:0000259" key="5">
    <source>
        <dbReference type="Pfam" id="PF05191"/>
    </source>
</evidence>
<dbReference type="CDD" id="cd01428">
    <property type="entry name" value="ADK"/>
    <property type="match status" value="1"/>
</dbReference>